<organism evidence="1 2">
    <name type="scientific">Leucothrix arctica</name>
    <dbReference type="NCBI Taxonomy" id="1481894"/>
    <lineage>
        <taxon>Bacteria</taxon>
        <taxon>Pseudomonadati</taxon>
        <taxon>Pseudomonadota</taxon>
        <taxon>Gammaproteobacteria</taxon>
        <taxon>Thiotrichales</taxon>
        <taxon>Thiotrichaceae</taxon>
        <taxon>Leucothrix</taxon>
    </lineage>
</organism>
<keyword evidence="1" id="KW-0378">Hydrolase</keyword>
<dbReference type="OrthoDB" id="3182597at2"/>
<name>A0A317CC18_9GAMM</name>
<accession>A0A317CC18</accession>
<dbReference type="EMBL" id="QGKL01000031">
    <property type="protein sequence ID" value="PWQ95919.1"/>
    <property type="molecule type" value="Genomic_DNA"/>
</dbReference>
<dbReference type="GO" id="GO:0004386">
    <property type="term" value="F:helicase activity"/>
    <property type="evidence" value="ECO:0007669"/>
    <property type="project" value="UniProtKB-KW"/>
</dbReference>
<keyword evidence="1" id="KW-0547">Nucleotide-binding</keyword>
<sequence length="392" mass="44855">MKNSQSHFPCEQCGSDLLYSPEHQSLECDHCGFKNEIPVSFEPIREYDFREALQDLERLRSSGQLSQVGVIKCPSCAAQFELKENEHAGNCPFCSTPVIKGTEQSRHIRPRSLLPFSITHDQAINVFDNWMKTRWFAPSALNSHAKRNDKLTGVYLPYWTYDSDTQTQYQGQRGTVYYERQSYMARVDGRSVRRTRNVARVRWSPKSGRVRRHFDDVLIGASKTLPRTIIDNLAPWDLGKLVPYSEAYLSGFRSEIYQITVDEGFLRAQQIMDYTIRQDIRRDIGGDQQRISHASTDHDRTTYKHLLLPIWSAAFKYRGKTYRYVINGRTGKVHGERPFSFIKIAAAATLAASMAGGGAYVIDQNGGFDNIQFGSPSSYYDYQTTQPTFQGF</sequence>
<comment type="caution">
    <text evidence="1">The sequence shown here is derived from an EMBL/GenBank/DDBJ whole genome shotgun (WGS) entry which is preliminary data.</text>
</comment>
<evidence type="ECO:0000313" key="1">
    <source>
        <dbReference type="EMBL" id="PWQ95919.1"/>
    </source>
</evidence>
<evidence type="ECO:0000313" key="2">
    <source>
        <dbReference type="Proteomes" id="UP000245506"/>
    </source>
</evidence>
<reference evidence="1 2" key="1">
    <citation type="submission" date="2018-05" db="EMBL/GenBank/DDBJ databases">
        <title>Leucothrix arctica sp. nov., isolated from Arctic seawater.</title>
        <authorList>
            <person name="Choi A."/>
            <person name="Baek K."/>
        </authorList>
    </citation>
    <scope>NUCLEOTIDE SEQUENCE [LARGE SCALE GENOMIC DNA]</scope>
    <source>
        <strain evidence="1 2">IMCC9719</strain>
    </source>
</reference>
<keyword evidence="1" id="KW-0347">Helicase</keyword>
<keyword evidence="1" id="KW-0067">ATP-binding</keyword>
<keyword evidence="2" id="KW-1185">Reference proteome</keyword>
<proteinExistence type="predicted"/>
<gene>
    <name evidence="1" type="ORF">DKT75_11090</name>
</gene>
<protein>
    <submittedName>
        <fullName evidence="1">Primosomal protein N' (Replication factor Y)-superfamily II helicase</fullName>
    </submittedName>
</protein>
<dbReference type="Proteomes" id="UP000245506">
    <property type="component" value="Unassembled WGS sequence"/>
</dbReference>
<dbReference type="AlphaFoldDB" id="A0A317CC18"/>